<dbReference type="SMART" id="SM01411">
    <property type="entry name" value="Ephrin_rec_like"/>
    <property type="match status" value="1"/>
</dbReference>
<comment type="caution">
    <text evidence="2">The sequence shown here is derived from an EMBL/GenBank/DDBJ whole genome shotgun (WGS) entry which is preliminary data.</text>
</comment>
<organism evidence="2 3">
    <name type="scientific">Symbiodinium natans</name>
    <dbReference type="NCBI Taxonomy" id="878477"/>
    <lineage>
        <taxon>Eukaryota</taxon>
        <taxon>Sar</taxon>
        <taxon>Alveolata</taxon>
        <taxon>Dinophyceae</taxon>
        <taxon>Suessiales</taxon>
        <taxon>Symbiodiniaceae</taxon>
        <taxon>Symbiodinium</taxon>
    </lineage>
</organism>
<dbReference type="AlphaFoldDB" id="A0A812K7I5"/>
<dbReference type="Gene3D" id="2.10.50.10">
    <property type="entry name" value="Tumor Necrosis Factor Receptor, subunit A, domain 2"/>
    <property type="match status" value="1"/>
</dbReference>
<feature type="non-terminal residue" evidence="2">
    <location>
        <position position="145"/>
    </location>
</feature>
<protein>
    <recommendedName>
        <fullName evidence="1">Tyrosine-protein kinase ephrin type A/B receptor-like domain-containing protein</fullName>
    </recommendedName>
</protein>
<dbReference type="InterPro" id="IPR011641">
    <property type="entry name" value="Tyr-kin_ephrin_A/B_rcpt-like"/>
</dbReference>
<keyword evidence="3" id="KW-1185">Reference proteome</keyword>
<gene>
    <name evidence="2" type="ORF">SNAT2548_LOCUS8273</name>
</gene>
<proteinExistence type="predicted"/>
<reference evidence="2" key="1">
    <citation type="submission" date="2021-02" db="EMBL/GenBank/DDBJ databases">
        <authorList>
            <person name="Dougan E. K."/>
            <person name="Rhodes N."/>
            <person name="Thang M."/>
            <person name="Chan C."/>
        </authorList>
    </citation>
    <scope>NUCLEOTIDE SEQUENCE</scope>
</reference>
<dbReference type="EMBL" id="CAJNDS010000608">
    <property type="protein sequence ID" value="CAE7222338.1"/>
    <property type="molecule type" value="Genomic_DNA"/>
</dbReference>
<sequence length="145" mass="15054">AKEDACECDMGFALLANFIVCQACPLGTYKGSISNEKGCEDCPNGATTFQTASVNLSACTHSFGNVLSSAVVPAATFRLSVELRDDGKGDSNVEDVDADERTAIIQRTQAVIVTVAATLSGLSEASVHVAVLDLPQRSLGSLTVL</sequence>
<evidence type="ECO:0000313" key="2">
    <source>
        <dbReference type="EMBL" id="CAE7222338.1"/>
    </source>
</evidence>
<evidence type="ECO:0000259" key="1">
    <source>
        <dbReference type="Pfam" id="PF07699"/>
    </source>
</evidence>
<dbReference type="Proteomes" id="UP000604046">
    <property type="component" value="Unassembled WGS sequence"/>
</dbReference>
<dbReference type="Pfam" id="PF07699">
    <property type="entry name" value="Ephrin_rec_like"/>
    <property type="match status" value="1"/>
</dbReference>
<feature type="domain" description="Tyrosine-protein kinase ephrin type A/B receptor-like" evidence="1">
    <location>
        <begin position="20"/>
        <end position="59"/>
    </location>
</feature>
<accession>A0A812K7I5</accession>
<evidence type="ECO:0000313" key="3">
    <source>
        <dbReference type="Proteomes" id="UP000604046"/>
    </source>
</evidence>
<name>A0A812K7I5_9DINO</name>